<keyword evidence="9" id="KW-0408">Iron</keyword>
<comment type="function">
    <text evidence="2">Catalyzes the removal of elemental sulfur atoms from cysteine to produce alanine. Seems to participate in the biosynthesis of the nitrogenase metalloclusters by providing the inorganic sulfur required for the Fe-S core formation.</text>
</comment>
<name>G6YG86_9HYPH</name>
<dbReference type="PANTHER" id="PTHR11601:SF34">
    <property type="entry name" value="CYSTEINE DESULFURASE"/>
    <property type="match status" value="1"/>
</dbReference>
<dbReference type="KEGG" id="mamo:A6B35_33150"/>
<keyword evidence="6" id="KW-0808">Transferase</keyword>
<feature type="domain" description="Aminotransferase class V" evidence="13">
    <location>
        <begin position="3"/>
        <end position="362"/>
    </location>
</feature>
<dbReference type="InterPro" id="IPR000192">
    <property type="entry name" value="Aminotrans_V_dom"/>
</dbReference>
<dbReference type="PROSITE" id="PS00595">
    <property type="entry name" value="AA_TRANSFER_CLASS_5"/>
    <property type="match status" value="1"/>
</dbReference>
<keyword evidence="8" id="KW-0663">Pyridoxal phosphate</keyword>
<evidence type="ECO:0000259" key="13">
    <source>
        <dbReference type="Pfam" id="PF00266"/>
    </source>
</evidence>
<dbReference type="AlphaFoldDB" id="G6YG86"/>
<evidence type="ECO:0000256" key="6">
    <source>
        <dbReference type="ARBA" id="ARBA00022679"/>
    </source>
</evidence>
<sequence>MPHYFDYHAHAPIDPRVRDAMIRAFDEVDANPHSTHVHGTRAHASVEMARAQIARLLGARPSEIVLTSGATEANNLALIGVADRLEELGRMHLIVSGLEHPSVLEAAGALTKRGFEVVVVAPASDGAIGMEAIAARITAQTGLVSVGWANHEIGTIQDISGISALARAHGALMHSDLAQAAGKVPVDVGALDLASISAHKMHGPIGAGALFVARRLRAKMKPHLVGGGQESGLRSGTVSAPMAVAFGTACELASDELANEAVRVAALRDRLLAQLSSIPSIGVNGRLDRRLPGNLNLCIDGVDGEALVMSLREHLSISTGSACSAHSLEPSPVLLAIGLDKARAETAIRIGLGRFTTLQQVDEAAAFIASAVASLRSARNRS</sequence>
<reference evidence="14 15" key="1">
    <citation type="journal article" date="2012" name="J. Bacteriol.">
        <title>Draft Genome Sequence of Plant Growth-Promoting Rhizobium Mesorhizobium amorphae, Isolated from Zinc-Lead Mine Tailings.</title>
        <authorList>
            <person name="Hao X."/>
            <person name="Lin Y."/>
            <person name="Johnstone L."/>
            <person name="Baltrus D.A."/>
            <person name="Miller S.J."/>
            <person name="Wei G."/>
            <person name="Rensing C."/>
        </authorList>
    </citation>
    <scope>NUCLEOTIDE SEQUENCE [LARGE SCALE GENOMIC DNA]</scope>
    <source>
        <strain evidence="14 15">CCNWGS0123</strain>
    </source>
</reference>
<dbReference type="Gene3D" id="3.40.640.10">
    <property type="entry name" value="Type I PLP-dependent aspartate aminotransferase-like (Major domain)"/>
    <property type="match status" value="1"/>
</dbReference>
<dbReference type="Gene3D" id="3.90.1150.10">
    <property type="entry name" value="Aspartate Aminotransferase, domain 1"/>
    <property type="match status" value="1"/>
</dbReference>
<dbReference type="OrthoDB" id="9808002at2"/>
<evidence type="ECO:0000256" key="2">
    <source>
        <dbReference type="ARBA" id="ARBA00003120"/>
    </source>
</evidence>
<evidence type="ECO:0000313" key="15">
    <source>
        <dbReference type="Proteomes" id="UP000002949"/>
    </source>
</evidence>
<evidence type="ECO:0000313" key="14">
    <source>
        <dbReference type="EMBL" id="EHH09267.1"/>
    </source>
</evidence>
<dbReference type="RefSeq" id="WP_006204723.1">
    <property type="nucleotide sequence ID" value="NZ_AGSN01000174.1"/>
</dbReference>
<keyword evidence="10" id="KW-0411">Iron-sulfur</keyword>
<evidence type="ECO:0000256" key="8">
    <source>
        <dbReference type="ARBA" id="ARBA00022898"/>
    </source>
</evidence>
<dbReference type="GO" id="GO:0051536">
    <property type="term" value="F:iron-sulfur cluster binding"/>
    <property type="evidence" value="ECO:0007669"/>
    <property type="project" value="UniProtKB-KW"/>
</dbReference>
<dbReference type="InterPro" id="IPR020578">
    <property type="entry name" value="Aminotrans_V_PyrdxlP_BS"/>
</dbReference>
<evidence type="ECO:0000256" key="9">
    <source>
        <dbReference type="ARBA" id="ARBA00023004"/>
    </source>
</evidence>
<comment type="similarity">
    <text evidence="3">Belongs to the class-V pyridoxal-phosphate-dependent aminotransferase family. NifS/IscS subfamily.</text>
</comment>
<dbReference type="PANTHER" id="PTHR11601">
    <property type="entry name" value="CYSTEINE DESULFURYLASE FAMILY MEMBER"/>
    <property type="match status" value="1"/>
</dbReference>
<keyword evidence="7" id="KW-0479">Metal-binding</keyword>
<evidence type="ECO:0000256" key="10">
    <source>
        <dbReference type="ARBA" id="ARBA00023014"/>
    </source>
</evidence>
<dbReference type="GO" id="GO:0046872">
    <property type="term" value="F:metal ion binding"/>
    <property type="evidence" value="ECO:0007669"/>
    <property type="project" value="UniProtKB-KW"/>
</dbReference>
<dbReference type="SUPFAM" id="SSF53383">
    <property type="entry name" value="PLP-dependent transferases"/>
    <property type="match status" value="1"/>
</dbReference>
<dbReference type="InterPro" id="IPR016454">
    <property type="entry name" value="Cysteine_dSase"/>
</dbReference>
<protein>
    <recommendedName>
        <fullName evidence="5">Cysteine desulfurase</fullName>
        <ecNumber evidence="4">2.8.1.7</ecNumber>
    </recommendedName>
</protein>
<comment type="cofactor">
    <cofactor evidence="1 12">
        <name>pyridoxal 5'-phosphate</name>
        <dbReference type="ChEBI" id="CHEBI:597326"/>
    </cofactor>
</comment>
<dbReference type="Pfam" id="PF00266">
    <property type="entry name" value="Aminotran_5"/>
    <property type="match status" value="1"/>
</dbReference>
<dbReference type="InterPro" id="IPR015424">
    <property type="entry name" value="PyrdxlP-dep_Trfase"/>
</dbReference>
<dbReference type="InterPro" id="IPR015421">
    <property type="entry name" value="PyrdxlP-dep_Trfase_major"/>
</dbReference>
<dbReference type="InterPro" id="IPR015422">
    <property type="entry name" value="PyrdxlP-dep_Trfase_small"/>
</dbReference>
<dbReference type="PIRSF" id="PIRSF005572">
    <property type="entry name" value="NifS"/>
    <property type="match status" value="1"/>
</dbReference>
<dbReference type="PATRIC" id="fig|1082933.3.peg.4843"/>
<dbReference type="GO" id="GO:0031071">
    <property type="term" value="F:cysteine desulfurase activity"/>
    <property type="evidence" value="ECO:0007669"/>
    <property type="project" value="UniProtKB-EC"/>
</dbReference>
<comment type="catalytic activity">
    <reaction evidence="11">
        <text>(sulfur carrier)-H + L-cysteine = (sulfur carrier)-SH + L-alanine</text>
        <dbReference type="Rhea" id="RHEA:43892"/>
        <dbReference type="Rhea" id="RHEA-COMP:14737"/>
        <dbReference type="Rhea" id="RHEA-COMP:14739"/>
        <dbReference type="ChEBI" id="CHEBI:29917"/>
        <dbReference type="ChEBI" id="CHEBI:35235"/>
        <dbReference type="ChEBI" id="CHEBI:57972"/>
        <dbReference type="ChEBI" id="CHEBI:64428"/>
        <dbReference type="EC" id="2.8.1.7"/>
    </reaction>
</comment>
<evidence type="ECO:0000256" key="7">
    <source>
        <dbReference type="ARBA" id="ARBA00022723"/>
    </source>
</evidence>
<evidence type="ECO:0000256" key="1">
    <source>
        <dbReference type="ARBA" id="ARBA00001933"/>
    </source>
</evidence>
<evidence type="ECO:0000256" key="12">
    <source>
        <dbReference type="RuleBase" id="RU004504"/>
    </source>
</evidence>
<evidence type="ECO:0000256" key="3">
    <source>
        <dbReference type="ARBA" id="ARBA00006490"/>
    </source>
</evidence>
<dbReference type="EMBL" id="AGSN01000174">
    <property type="protein sequence ID" value="EHH09267.1"/>
    <property type="molecule type" value="Genomic_DNA"/>
</dbReference>
<dbReference type="EC" id="2.8.1.7" evidence="4"/>
<evidence type="ECO:0000256" key="4">
    <source>
        <dbReference type="ARBA" id="ARBA00012239"/>
    </source>
</evidence>
<organism evidence="14 15">
    <name type="scientific">Mesorhizobium amorphae CCNWGS0123</name>
    <dbReference type="NCBI Taxonomy" id="1082933"/>
    <lineage>
        <taxon>Bacteria</taxon>
        <taxon>Pseudomonadati</taxon>
        <taxon>Pseudomonadota</taxon>
        <taxon>Alphaproteobacteria</taxon>
        <taxon>Hyphomicrobiales</taxon>
        <taxon>Phyllobacteriaceae</taxon>
        <taxon>Mesorhizobium</taxon>
    </lineage>
</organism>
<dbReference type="Proteomes" id="UP000002949">
    <property type="component" value="Unassembled WGS sequence"/>
</dbReference>
<keyword evidence="15" id="KW-1185">Reference proteome</keyword>
<evidence type="ECO:0000256" key="5">
    <source>
        <dbReference type="ARBA" id="ARBA00013558"/>
    </source>
</evidence>
<evidence type="ECO:0000256" key="11">
    <source>
        <dbReference type="ARBA" id="ARBA00050776"/>
    </source>
</evidence>
<accession>G6YG86</accession>
<proteinExistence type="inferred from homology"/>
<gene>
    <name evidence="14" type="ORF">MEA186_24972</name>
</gene>
<dbReference type="eggNOG" id="COG1104">
    <property type="taxonomic scope" value="Bacteria"/>
</dbReference>